<reference evidence="1 2" key="1">
    <citation type="submission" date="2016-10" db="EMBL/GenBank/DDBJ databases">
        <authorList>
            <person name="de Groot N.N."/>
        </authorList>
    </citation>
    <scope>NUCLEOTIDE SEQUENCE [LARGE SCALE GENOMIC DNA]</scope>
    <source>
        <strain evidence="1 2">DSM 100674</strain>
    </source>
</reference>
<protein>
    <submittedName>
        <fullName evidence="1">Uncharacterized protein</fullName>
    </submittedName>
</protein>
<keyword evidence="2" id="KW-1185">Reference proteome</keyword>
<name>A0A1H7QIQ2_9RHOB</name>
<gene>
    <name evidence="1" type="ORF">SAMN05443999_105279</name>
</gene>
<accession>A0A1H7QIQ2</accession>
<dbReference type="AlphaFoldDB" id="A0A1H7QIQ2"/>
<proteinExistence type="predicted"/>
<evidence type="ECO:0000313" key="2">
    <source>
        <dbReference type="Proteomes" id="UP000199582"/>
    </source>
</evidence>
<evidence type="ECO:0000313" key="1">
    <source>
        <dbReference type="EMBL" id="SEL47524.1"/>
    </source>
</evidence>
<organism evidence="1 2">
    <name type="scientific">Roseovarius azorensis</name>
    <dbReference type="NCBI Taxonomy" id="1287727"/>
    <lineage>
        <taxon>Bacteria</taxon>
        <taxon>Pseudomonadati</taxon>
        <taxon>Pseudomonadota</taxon>
        <taxon>Alphaproteobacteria</taxon>
        <taxon>Rhodobacterales</taxon>
        <taxon>Roseobacteraceae</taxon>
        <taxon>Roseovarius</taxon>
    </lineage>
</organism>
<dbReference type="EMBL" id="FOAG01000005">
    <property type="protein sequence ID" value="SEL47524.1"/>
    <property type="molecule type" value="Genomic_DNA"/>
</dbReference>
<dbReference type="STRING" id="1287727.SAMN05443999_105279"/>
<sequence>MGMDPEPYRFQPSSVVKNSTDTLVRHAEEVVAGAYPSWQWLYEKLETGDSRNMLLTVLAYRTIGWKHVEMPLDTPAFWAKLDELSDLQIGRTATDSLETGVNGIVLSRFELERYGFDIEIFSDAFGIFNEFPISLSQSGRHHRLQAG</sequence>
<dbReference type="Proteomes" id="UP000199582">
    <property type="component" value="Unassembled WGS sequence"/>
</dbReference>